<dbReference type="NCBIfam" id="NF033522">
    <property type="entry name" value="lasso_benenodin"/>
    <property type="match status" value="1"/>
</dbReference>
<dbReference type="Pfam" id="PF24178">
    <property type="entry name" value="Subterisin"/>
    <property type="match status" value="1"/>
</dbReference>
<gene>
    <name evidence="2" type="ORF">DI555_22880</name>
</gene>
<evidence type="ECO:0000256" key="1">
    <source>
        <dbReference type="SAM" id="MobiDB-lite"/>
    </source>
</evidence>
<evidence type="ECO:0000313" key="3">
    <source>
        <dbReference type="Proteomes" id="UP000249082"/>
    </source>
</evidence>
<dbReference type="AlphaFoldDB" id="A0A2W5NAK3"/>
<protein>
    <submittedName>
        <fullName evidence="2">Uncharacterized protein</fullName>
    </submittedName>
</protein>
<dbReference type="EMBL" id="QFPX01000038">
    <property type="protein sequence ID" value="PZQ50531.1"/>
    <property type="molecule type" value="Genomic_DNA"/>
</dbReference>
<name>A0A2W5NAK3_9SPHN</name>
<comment type="caution">
    <text evidence="2">The sequence shown here is derived from an EMBL/GenBank/DDBJ whole genome shotgun (WGS) entry which is preliminary data.</text>
</comment>
<reference evidence="2 3" key="1">
    <citation type="submission" date="2017-08" db="EMBL/GenBank/DDBJ databases">
        <title>Infants hospitalized years apart are colonized by the same room-sourced microbial strains.</title>
        <authorList>
            <person name="Brooks B."/>
            <person name="Olm M.R."/>
            <person name="Firek B.A."/>
            <person name="Baker R."/>
            <person name="Thomas B.C."/>
            <person name="Morowitz M.J."/>
            <person name="Banfield J.F."/>
        </authorList>
    </citation>
    <scope>NUCLEOTIDE SEQUENCE [LARGE SCALE GENOMIC DNA]</scope>
    <source>
        <strain evidence="2">S2_005_002_R2_33</strain>
    </source>
</reference>
<dbReference type="InterPro" id="IPR049805">
    <property type="entry name" value="Lasso_benenodin"/>
</dbReference>
<accession>A0A2W5NAK3</accession>
<sequence>MNPSHSHPSRFFSSSRRAVFCAAHFHCNPHDKPRQILETSRSDIREIESVSISDIPGLVLASNTLPPLAARTRSTIMASDNERSQDLIDLGAASTETHGGGPMPIDEALGFPEAGLGDD</sequence>
<proteinExistence type="predicted"/>
<dbReference type="Proteomes" id="UP000249082">
    <property type="component" value="Unassembled WGS sequence"/>
</dbReference>
<evidence type="ECO:0000313" key="2">
    <source>
        <dbReference type="EMBL" id="PZQ50531.1"/>
    </source>
</evidence>
<feature type="region of interest" description="Disordered" evidence="1">
    <location>
        <begin position="77"/>
        <end position="119"/>
    </location>
</feature>
<organism evidence="2 3">
    <name type="scientific">Novosphingobium pentaromativorans</name>
    <dbReference type="NCBI Taxonomy" id="205844"/>
    <lineage>
        <taxon>Bacteria</taxon>
        <taxon>Pseudomonadati</taxon>
        <taxon>Pseudomonadota</taxon>
        <taxon>Alphaproteobacteria</taxon>
        <taxon>Sphingomonadales</taxon>
        <taxon>Sphingomonadaceae</taxon>
        <taxon>Novosphingobium</taxon>
    </lineage>
</organism>